<dbReference type="EMBL" id="CAJNOK010078885">
    <property type="protein sequence ID" value="CAF1679588.1"/>
    <property type="molecule type" value="Genomic_DNA"/>
</dbReference>
<evidence type="ECO:0000313" key="3">
    <source>
        <dbReference type="EMBL" id="CAF4569375.1"/>
    </source>
</evidence>
<protein>
    <recommendedName>
        <fullName evidence="1">Ig-like domain-containing protein</fullName>
    </recommendedName>
</protein>
<dbReference type="Proteomes" id="UP000677228">
    <property type="component" value="Unassembled WGS sequence"/>
</dbReference>
<evidence type="ECO:0000259" key="1">
    <source>
        <dbReference type="PROSITE" id="PS50835"/>
    </source>
</evidence>
<dbReference type="AlphaFoldDB" id="A0A8S2YMQ1"/>
<proteinExistence type="predicted"/>
<comment type="caution">
    <text evidence="3">The sequence shown here is derived from an EMBL/GenBank/DDBJ whole genome shotgun (WGS) entry which is preliminary data.</text>
</comment>
<evidence type="ECO:0000313" key="4">
    <source>
        <dbReference type="Proteomes" id="UP000682733"/>
    </source>
</evidence>
<dbReference type="SUPFAM" id="SSF48726">
    <property type="entry name" value="Immunoglobulin"/>
    <property type="match status" value="1"/>
</dbReference>
<reference evidence="3" key="1">
    <citation type="submission" date="2021-02" db="EMBL/GenBank/DDBJ databases">
        <authorList>
            <person name="Nowell W R."/>
        </authorList>
    </citation>
    <scope>NUCLEOTIDE SEQUENCE</scope>
</reference>
<accession>A0A8S2YMQ1</accession>
<dbReference type="InterPro" id="IPR007110">
    <property type="entry name" value="Ig-like_dom"/>
</dbReference>
<sequence>SPQILSNFSTKSPVIVNEGTNVTLMCYAKGRPHPYVTWYRKGNKY</sequence>
<feature type="non-terminal residue" evidence="3">
    <location>
        <position position="1"/>
    </location>
</feature>
<dbReference type="InterPro" id="IPR013783">
    <property type="entry name" value="Ig-like_fold"/>
</dbReference>
<dbReference type="Proteomes" id="UP000682733">
    <property type="component" value="Unassembled WGS sequence"/>
</dbReference>
<organism evidence="3 4">
    <name type="scientific">Didymodactylos carnosus</name>
    <dbReference type="NCBI Taxonomy" id="1234261"/>
    <lineage>
        <taxon>Eukaryota</taxon>
        <taxon>Metazoa</taxon>
        <taxon>Spiralia</taxon>
        <taxon>Gnathifera</taxon>
        <taxon>Rotifera</taxon>
        <taxon>Eurotatoria</taxon>
        <taxon>Bdelloidea</taxon>
        <taxon>Philodinida</taxon>
        <taxon>Philodinidae</taxon>
        <taxon>Didymodactylos</taxon>
    </lineage>
</organism>
<dbReference type="PROSITE" id="PS50835">
    <property type="entry name" value="IG_LIKE"/>
    <property type="match status" value="1"/>
</dbReference>
<feature type="non-terminal residue" evidence="3">
    <location>
        <position position="45"/>
    </location>
</feature>
<dbReference type="InterPro" id="IPR036179">
    <property type="entry name" value="Ig-like_dom_sf"/>
</dbReference>
<dbReference type="Gene3D" id="2.60.40.10">
    <property type="entry name" value="Immunoglobulins"/>
    <property type="match status" value="1"/>
</dbReference>
<evidence type="ECO:0000313" key="2">
    <source>
        <dbReference type="EMBL" id="CAF1679588.1"/>
    </source>
</evidence>
<gene>
    <name evidence="2" type="ORF">OVA965_LOCUS46020</name>
    <name evidence="3" type="ORF">TMI583_LOCUS50122</name>
</gene>
<feature type="domain" description="Ig-like" evidence="1">
    <location>
        <begin position="2"/>
        <end position="45"/>
    </location>
</feature>
<name>A0A8S2YMQ1_9BILA</name>
<dbReference type="EMBL" id="CAJOBA010116675">
    <property type="protein sequence ID" value="CAF4569375.1"/>
    <property type="molecule type" value="Genomic_DNA"/>
</dbReference>
<dbReference type="Pfam" id="PF13927">
    <property type="entry name" value="Ig_3"/>
    <property type="match status" value="1"/>
</dbReference>